<dbReference type="GO" id="GO:0016846">
    <property type="term" value="F:carbon-sulfur lyase activity"/>
    <property type="evidence" value="ECO:0007669"/>
    <property type="project" value="TreeGrafter"/>
</dbReference>
<evidence type="ECO:0000313" key="6">
    <source>
        <dbReference type="Proteomes" id="UP001147782"/>
    </source>
</evidence>
<dbReference type="SUPFAM" id="SSF53383">
    <property type="entry name" value="PLP-dependent transferases"/>
    <property type="match status" value="1"/>
</dbReference>
<dbReference type="InterPro" id="IPR054542">
    <property type="entry name" value="Cys_met_metab_PP"/>
</dbReference>
<dbReference type="Gene3D" id="3.40.640.10">
    <property type="entry name" value="Type I PLP-dependent aspartate aminotransferase-like (Major domain)"/>
    <property type="match status" value="1"/>
</dbReference>
<dbReference type="GeneID" id="81442657"/>
<dbReference type="FunFam" id="3.90.1150.10:FF:000066">
    <property type="entry name" value="Putative cystathionine beta-lyase"/>
    <property type="match status" value="1"/>
</dbReference>
<dbReference type="PANTHER" id="PTHR11808:SF35">
    <property type="entry name" value="CYSTATHIONINE GAMMA-SYNTHASE (AFU_ORTHOLOGUE AFUA_7G01590)"/>
    <property type="match status" value="1"/>
</dbReference>
<feature type="modified residue" description="N6-(pyridoxal phosphate)lysine" evidence="3">
    <location>
        <position position="222"/>
    </location>
</feature>
<dbReference type="OrthoDB" id="3512640at2759"/>
<comment type="cofactor">
    <cofactor evidence="1 4">
        <name>pyridoxal 5'-phosphate</name>
        <dbReference type="ChEBI" id="CHEBI:597326"/>
    </cofactor>
</comment>
<dbReference type="InterPro" id="IPR000277">
    <property type="entry name" value="Cys/Met-Metab_PyrdxlP-dep_enz"/>
</dbReference>
<evidence type="ECO:0000256" key="3">
    <source>
        <dbReference type="PIRSR" id="PIRSR001434-2"/>
    </source>
</evidence>
<comment type="caution">
    <text evidence="5">The sequence shown here is derived from an EMBL/GenBank/DDBJ whole genome shotgun (WGS) entry which is preliminary data.</text>
</comment>
<gene>
    <name evidence="5" type="ORF">N7496_010565</name>
</gene>
<dbReference type="FunFam" id="3.40.640.10:FF:000072">
    <property type="entry name" value="Putative cystathionine beta-lyase"/>
    <property type="match status" value="1"/>
</dbReference>
<dbReference type="EMBL" id="JAPZBS010000008">
    <property type="protein sequence ID" value="KAJ5364852.1"/>
    <property type="molecule type" value="Genomic_DNA"/>
</dbReference>
<dbReference type="Gene3D" id="3.90.1150.10">
    <property type="entry name" value="Aspartate Aminotransferase, domain 1"/>
    <property type="match status" value="1"/>
</dbReference>
<keyword evidence="6" id="KW-1185">Reference proteome</keyword>
<dbReference type="GO" id="GO:0019346">
    <property type="term" value="P:transsulfuration"/>
    <property type="evidence" value="ECO:0007669"/>
    <property type="project" value="InterPro"/>
</dbReference>
<reference evidence="5" key="2">
    <citation type="journal article" date="2023" name="IMA Fungus">
        <title>Comparative genomic study of the Penicillium genus elucidates a diverse pangenome and 15 lateral gene transfer events.</title>
        <authorList>
            <person name="Petersen C."/>
            <person name="Sorensen T."/>
            <person name="Nielsen M.R."/>
            <person name="Sondergaard T.E."/>
            <person name="Sorensen J.L."/>
            <person name="Fitzpatrick D.A."/>
            <person name="Frisvad J.C."/>
            <person name="Nielsen K.L."/>
        </authorList>
    </citation>
    <scope>NUCLEOTIDE SEQUENCE</scope>
    <source>
        <strain evidence="5">IBT 29864</strain>
    </source>
</reference>
<reference evidence="5" key="1">
    <citation type="submission" date="2022-11" db="EMBL/GenBank/DDBJ databases">
        <authorList>
            <person name="Petersen C."/>
        </authorList>
    </citation>
    <scope>NUCLEOTIDE SEQUENCE</scope>
    <source>
        <strain evidence="5">IBT 29864</strain>
    </source>
</reference>
<dbReference type="GO" id="GO:0005737">
    <property type="term" value="C:cytoplasm"/>
    <property type="evidence" value="ECO:0007669"/>
    <property type="project" value="TreeGrafter"/>
</dbReference>
<evidence type="ECO:0000256" key="1">
    <source>
        <dbReference type="ARBA" id="ARBA00001933"/>
    </source>
</evidence>
<evidence type="ECO:0000313" key="5">
    <source>
        <dbReference type="EMBL" id="KAJ5364852.1"/>
    </source>
</evidence>
<keyword evidence="2 3" id="KW-0663">Pyridoxal phosphate</keyword>
<dbReference type="InterPro" id="IPR015422">
    <property type="entry name" value="PyrdxlP-dep_Trfase_small"/>
</dbReference>
<evidence type="ECO:0000256" key="2">
    <source>
        <dbReference type="ARBA" id="ARBA00022898"/>
    </source>
</evidence>
<accession>A0A9W9RR29</accession>
<comment type="similarity">
    <text evidence="4">Belongs to the trans-sulfuration enzymes family.</text>
</comment>
<dbReference type="InterPro" id="IPR015424">
    <property type="entry name" value="PyrdxlP-dep_Trfase"/>
</dbReference>
<dbReference type="PROSITE" id="PS00868">
    <property type="entry name" value="CYS_MET_METAB_PP"/>
    <property type="match status" value="1"/>
</dbReference>
<dbReference type="PIRSF" id="PIRSF001434">
    <property type="entry name" value="CGS"/>
    <property type="match status" value="1"/>
</dbReference>
<name>A0A9W9RR29_9EURO</name>
<proteinExistence type="inferred from homology"/>
<dbReference type="RefSeq" id="XP_056552478.1">
    <property type="nucleotide sequence ID" value="XM_056703478.1"/>
</dbReference>
<dbReference type="GO" id="GO:0030170">
    <property type="term" value="F:pyridoxal phosphate binding"/>
    <property type="evidence" value="ECO:0007669"/>
    <property type="project" value="InterPro"/>
</dbReference>
<dbReference type="Pfam" id="PF01053">
    <property type="entry name" value="Cys_Met_Meta_PP"/>
    <property type="match status" value="1"/>
</dbReference>
<sequence length="412" mass="45829">MSSESTTKMHPQFVASEDLAQVLSKMAMSTQAIHADDFVSSHRAIAPAMHVAVNYRYARDPDQLVPGENIDPNSPLEPFVYSRYSSPNNNRFEAVLKRIFHGGIMTYSTGLAAFHAIMVLLNPKRVFIGDGYHGVHGNIDVMTKLTGVQKLSLDELDKVGPGDIIHIETPLNPTGEARNLSYYSAKAHAVGAYLTVDSTFAPPPLQDPLQFGVDVVLHSGTKYIGGHSDMMCGILVVHPDRVAEGWIDTLYAERLVMGNVMGNLEGWLGLRSLRTLELRVKRQSDTAQQLVSWIHHELRDASSEVSRVVESIRHASLQEKNIQDGWLKRQMAGGFGPVFAIWLKTPDHAKRLPSKLHIFQHATSLGDVESLIEWRAMSDSTCDERLLRISCGVEDPQDLKWDLLQGFRALCE</sequence>
<dbReference type="AlphaFoldDB" id="A0A9W9RR29"/>
<evidence type="ECO:0000256" key="4">
    <source>
        <dbReference type="RuleBase" id="RU362118"/>
    </source>
</evidence>
<dbReference type="InterPro" id="IPR015421">
    <property type="entry name" value="PyrdxlP-dep_Trfase_major"/>
</dbReference>
<dbReference type="PANTHER" id="PTHR11808">
    <property type="entry name" value="TRANS-SULFURATION ENZYME FAMILY MEMBER"/>
    <property type="match status" value="1"/>
</dbReference>
<organism evidence="5 6">
    <name type="scientific">Penicillium cataractarum</name>
    <dbReference type="NCBI Taxonomy" id="2100454"/>
    <lineage>
        <taxon>Eukaryota</taxon>
        <taxon>Fungi</taxon>
        <taxon>Dikarya</taxon>
        <taxon>Ascomycota</taxon>
        <taxon>Pezizomycotina</taxon>
        <taxon>Eurotiomycetes</taxon>
        <taxon>Eurotiomycetidae</taxon>
        <taxon>Eurotiales</taxon>
        <taxon>Aspergillaceae</taxon>
        <taxon>Penicillium</taxon>
    </lineage>
</organism>
<dbReference type="Proteomes" id="UP001147782">
    <property type="component" value="Unassembled WGS sequence"/>
</dbReference>
<evidence type="ECO:0008006" key="7">
    <source>
        <dbReference type="Google" id="ProtNLM"/>
    </source>
</evidence>
<protein>
    <recommendedName>
        <fullName evidence="7">Cystathionine beta-lyase</fullName>
    </recommendedName>
</protein>